<accession>A0A848LCA8</accession>
<protein>
    <recommendedName>
        <fullName evidence="3">Zinc-ribbon domain-containing protein</fullName>
    </recommendedName>
</protein>
<keyword evidence="2" id="KW-1185">Reference proteome</keyword>
<evidence type="ECO:0008006" key="3">
    <source>
        <dbReference type="Google" id="ProtNLM"/>
    </source>
</evidence>
<dbReference type="Proteomes" id="UP000518300">
    <property type="component" value="Unassembled WGS sequence"/>
</dbReference>
<dbReference type="AlphaFoldDB" id="A0A848LCA8"/>
<name>A0A848LCA8_9BACT</name>
<dbReference type="RefSeq" id="WP_169345411.1">
    <property type="nucleotide sequence ID" value="NZ_JABBJJ010000056.1"/>
</dbReference>
<organism evidence="1 2">
    <name type="scientific">Pyxidicoccus fallax</name>
    <dbReference type="NCBI Taxonomy" id="394095"/>
    <lineage>
        <taxon>Bacteria</taxon>
        <taxon>Pseudomonadati</taxon>
        <taxon>Myxococcota</taxon>
        <taxon>Myxococcia</taxon>
        <taxon>Myxococcales</taxon>
        <taxon>Cystobacterineae</taxon>
        <taxon>Myxococcaceae</taxon>
        <taxon>Pyxidicoccus</taxon>
    </lineage>
</organism>
<dbReference type="EMBL" id="JABBJJ010000056">
    <property type="protein sequence ID" value="NMO16116.1"/>
    <property type="molecule type" value="Genomic_DNA"/>
</dbReference>
<proteinExistence type="predicted"/>
<sequence length="110" mass="12240">MKVLWCWRCQMDIPMLDEAEFEQVMQVYAECRRGGIKASLPKEGASINDRIAALLAPVCAEYTRLTGFPETNVNAVLHHRLSLFGPPCATCGKPLRTPQARYCAACGEPR</sequence>
<reference evidence="1 2" key="1">
    <citation type="submission" date="2020-04" db="EMBL/GenBank/DDBJ databases">
        <title>Draft genome of Pyxidicoccus fallax type strain.</title>
        <authorList>
            <person name="Whitworth D.E."/>
        </authorList>
    </citation>
    <scope>NUCLEOTIDE SEQUENCE [LARGE SCALE GENOMIC DNA]</scope>
    <source>
        <strain evidence="1 2">DSM 14698</strain>
    </source>
</reference>
<evidence type="ECO:0000313" key="1">
    <source>
        <dbReference type="EMBL" id="NMO16116.1"/>
    </source>
</evidence>
<evidence type="ECO:0000313" key="2">
    <source>
        <dbReference type="Proteomes" id="UP000518300"/>
    </source>
</evidence>
<comment type="caution">
    <text evidence="1">The sequence shown here is derived from an EMBL/GenBank/DDBJ whole genome shotgun (WGS) entry which is preliminary data.</text>
</comment>
<gene>
    <name evidence="1" type="ORF">HG543_14830</name>
</gene>